<dbReference type="PROSITE" id="PS51406">
    <property type="entry name" value="FIBRINOGEN_C_2"/>
    <property type="match status" value="1"/>
</dbReference>
<dbReference type="GO" id="GO:0005615">
    <property type="term" value="C:extracellular space"/>
    <property type="evidence" value="ECO:0007669"/>
    <property type="project" value="TreeGrafter"/>
</dbReference>
<dbReference type="PANTHER" id="PTHR19143">
    <property type="entry name" value="FIBRINOGEN/TENASCIN/ANGIOPOEITIN"/>
    <property type="match status" value="1"/>
</dbReference>
<dbReference type="InterPro" id="IPR002181">
    <property type="entry name" value="Fibrinogen_a/b/g_C_dom"/>
</dbReference>
<feature type="domain" description="Fibrinogen C-terminal" evidence="1">
    <location>
        <begin position="173"/>
        <end position="333"/>
    </location>
</feature>
<dbReference type="AlphaFoldDB" id="A0A8S3SAN3"/>
<accession>A0A8S3SAN3</accession>
<gene>
    <name evidence="2" type="ORF">MEDL_32364</name>
</gene>
<protein>
    <recommendedName>
        <fullName evidence="1">Fibrinogen C-terminal domain-containing protein</fullName>
    </recommendedName>
</protein>
<evidence type="ECO:0000313" key="2">
    <source>
        <dbReference type="EMBL" id="CAG2218763.1"/>
    </source>
</evidence>
<proteinExistence type="predicted"/>
<sequence length="333" mass="38058">MWHMLLNATDTILTKYSARIELVWCQSREQSIKIIVCVNFNELFRGLLRKTNTIMVKVVLGFVLVLTVQCATVVKHIQDVHVRNYRESSEENTRAKDILHELQGICLHEQHFKTVKELKKDTQAILNSLSVYKEVIKMNRQVTNDIKWIMKESHGEKEVSRILRLLTQDVKGICGMTVVKDCTDIQKTKQKSGVYKIYPDKSGGVKAYCDMAPETGGGWTVIQRRYDGSVNFQRTWAEYENGFGNVNGEYWLGNKYIHRLTSTGTYELKVVLTGSSKNIRFALYRTFVVGNEASKYKLTVGDFSGTAGDSLKYHNGMKFSQLTKITTDIVENV</sequence>
<dbReference type="InterPro" id="IPR014716">
    <property type="entry name" value="Fibrinogen_a/b/g_C_1"/>
</dbReference>
<dbReference type="NCBIfam" id="NF040941">
    <property type="entry name" value="GGGWT_bact"/>
    <property type="match status" value="1"/>
</dbReference>
<dbReference type="InterPro" id="IPR036056">
    <property type="entry name" value="Fibrinogen-like_C"/>
</dbReference>
<dbReference type="SUPFAM" id="SSF56496">
    <property type="entry name" value="Fibrinogen C-terminal domain-like"/>
    <property type="match status" value="1"/>
</dbReference>
<dbReference type="InterPro" id="IPR050373">
    <property type="entry name" value="Fibrinogen_C-term_domain"/>
</dbReference>
<name>A0A8S3SAN3_MYTED</name>
<dbReference type="CDD" id="cd00087">
    <property type="entry name" value="FReD"/>
    <property type="match status" value="1"/>
</dbReference>
<evidence type="ECO:0000313" key="3">
    <source>
        <dbReference type="Proteomes" id="UP000683360"/>
    </source>
</evidence>
<dbReference type="EMBL" id="CAJPWZ010001609">
    <property type="protein sequence ID" value="CAG2218763.1"/>
    <property type="molecule type" value="Genomic_DNA"/>
</dbReference>
<dbReference type="Pfam" id="PF00147">
    <property type="entry name" value="Fibrinogen_C"/>
    <property type="match status" value="1"/>
</dbReference>
<reference evidence="2" key="1">
    <citation type="submission" date="2021-03" db="EMBL/GenBank/DDBJ databases">
        <authorList>
            <person name="Bekaert M."/>
        </authorList>
    </citation>
    <scope>NUCLEOTIDE SEQUENCE</scope>
</reference>
<dbReference type="Gene3D" id="3.90.215.10">
    <property type="entry name" value="Gamma Fibrinogen, chain A, domain 1"/>
    <property type="match status" value="1"/>
</dbReference>
<dbReference type="OrthoDB" id="6082535at2759"/>
<dbReference type="PANTHER" id="PTHR19143:SF394">
    <property type="entry name" value="ANGIOPOIETIN-RELATED PROTEIN 3-LIKE"/>
    <property type="match status" value="1"/>
</dbReference>
<dbReference type="SMART" id="SM00186">
    <property type="entry name" value="FBG"/>
    <property type="match status" value="1"/>
</dbReference>
<keyword evidence="3" id="KW-1185">Reference proteome</keyword>
<organism evidence="2 3">
    <name type="scientific">Mytilus edulis</name>
    <name type="common">Blue mussel</name>
    <dbReference type="NCBI Taxonomy" id="6550"/>
    <lineage>
        <taxon>Eukaryota</taxon>
        <taxon>Metazoa</taxon>
        <taxon>Spiralia</taxon>
        <taxon>Lophotrochozoa</taxon>
        <taxon>Mollusca</taxon>
        <taxon>Bivalvia</taxon>
        <taxon>Autobranchia</taxon>
        <taxon>Pteriomorphia</taxon>
        <taxon>Mytilida</taxon>
        <taxon>Mytiloidea</taxon>
        <taxon>Mytilidae</taxon>
        <taxon>Mytilinae</taxon>
        <taxon>Mytilus</taxon>
    </lineage>
</organism>
<dbReference type="Proteomes" id="UP000683360">
    <property type="component" value="Unassembled WGS sequence"/>
</dbReference>
<evidence type="ECO:0000259" key="1">
    <source>
        <dbReference type="PROSITE" id="PS51406"/>
    </source>
</evidence>
<comment type="caution">
    <text evidence="2">The sequence shown here is derived from an EMBL/GenBank/DDBJ whole genome shotgun (WGS) entry which is preliminary data.</text>
</comment>